<sequence>MRARGARIAAYAVLAVLGGAVAVAGSLVQAGWFPLGLLLALGGSVALFHGGARLTGTRVGAAAPAAGWTLVVLLLTASRPEGDFLFGTGTGTYFFLLGGMLAAVICATVTPSGQFPPAGTTGPADLVKGR</sequence>
<dbReference type="Proteomes" id="UP000198928">
    <property type="component" value="Unassembled WGS sequence"/>
</dbReference>
<keyword evidence="3" id="KW-1185">Reference proteome</keyword>
<accession>A0A1I3VEZ7</accession>
<dbReference type="InterPro" id="IPR046095">
    <property type="entry name" value="DUF6113"/>
</dbReference>
<keyword evidence="1" id="KW-1133">Transmembrane helix</keyword>
<keyword evidence="1" id="KW-0812">Transmembrane</keyword>
<evidence type="ECO:0000256" key="1">
    <source>
        <dbReference type="SAM" id="Phobius"/>
    </source>
</evidence>
<name>A0A1I3VEZ7_9ACTN</name>
<evidence type="ECO:0000313" key="2">
    <source>
        <dbReference type="EMBL" id="SFJ93948.1"/>
    </source>
</evidence>
<feature type="transmembrane region" description="Helical" evidence="1">
    <location>
        <begin position="84"/>
        <end position="107"/>
    </location>
</feature>
<proteinExistence type="predicted"/>
<reference evidence="3" key="1">
    <citation type="submission" date="2016-10" db="EMBL/GenBank/DDBJ databases">
        <authorList>
            <person name="Varghese N."/>
            <person name="Submissions S."/>
        </authorList>
    </citation>
    <scope>NUCLEOTIDE SEQUENCE [LARGE SCALE GENOMIC DNA]</scope>
    <source>
        <strain evidence="3">PL19</strain>
    </source>
</reference>
<dbReference type="EMBL" id="FOSG01000002">
    <property type="protein sequence ID" value="SFJ93948.1"/>
    <property type="molecule type" value="Genomic_DNA"/>
</dbReference>
<dbReference type="OrthoDB" id="4338760at2"/>
<keyword evidence="1" id="KW-0472">Membrane</keyword>
<gene>
    <name evidence="2" type="ORF">SAMN05192584_102313</name>
</gene>
<dbReference type="Pfam" id="PF19608">
    <property type="entry name" value="DUF6113"/>
    <property type="match status" value="1"/>
</dbReference>
<dbReference type="RefSeq" id="WP_093847937.1">
    <property type="nucleotide sequence ID" value="NZ_FOSG01000002.1"/>
</dbReference>
<feature type="transmembrane region" description="Helical" evidence="1">
    <location>
        <begin position="59"/>
        <end position="78"/>
    </location>
</feature>
<protein>
    <recommendedName>
        <fullName evidence="4">Integral membrane protein</fullName>
    </recommendedName>
</protein>
<organism evidence="2 3">
    <name type="scientific">Streptomyces pini</name>
    <dbReference type="NCBI Taxonomy" id="1520580"/>
    <lineage>
        <taxon>Bacteria</taxon>
        <taxon>Bacillati</taxon>
        <taxon>Actinomycetota</taxon>
        <taxon>Actinomycetes</taxon>
        <taxon>Kitasatosporales</taxon>
        <taxon>Streptomycetaceae</taxon>
        <taxon>Streptomyces</taxon>
    </lineage>
</organism>
<evidence type="ECO:0008006" key="4">
    <source>
        <dbReference type="Google" id="ProtNLM"/>
    </source>
</evidence>
<evidence type="ECO:0000313" key="3">
    <source>
        <dbReference type="Proteomes" id="UP000198928"/>
    </source>
</evidence>
<dbReference type="AlphaFoldDB" id="A0A1I3VEZ7"/>